<dbReference type="Gene3D" id="3.40.50.10610">
    <property type="entry name" value="ABC-type transport auxiliary lipoprotein component"/>
    <property type="match status" value="1"/>
</dbReference>
<name>A0A9X1YGJ1_9BURK</name>
<dbReference type="InterPro" id="IPR005586">
    <property type="entry name" value="ABC_trans_aux"/>
</dbReference>
<sequence length="236" mass="24879">MTMTRLFLLSALALVAGCSTPPDYYHTLRPSGAAAPSGGSARDAQRLLAIGPVTVPDALKRDEWVIRTGETGAMVYDHQLWTQGLSADVAQSLVDYLNRGSLPDGLWADAGPTGSGSGADLERPAPLRVRVQVLRFDSVLVPAPAVSDEIRWTIECLPSDASLGPVDAGRYRSVRTAVRDAAEPAPGAGANVDASQQRFDRVARAHSETVRLVAEDVAAALRATAAERAQACITGH</sequence>
<dbReference type="Pfam" id="PF03886">
    <property type="entry name" value="ABC_trans_aux"/>
    <property type="match status" value="1"/>
</dbReference>
<organism evidence="2 3">
    <name type="scientific">Scleromatobacter humisilvae</name>
    <dbReference type="NCBI Taxonomy" id="2897159"/>
    <lineage>
        <taxon>Bacteria</taxon>
        <taxon>Pseudomonadati</taxon>
        <taxon>Pseudomonadota</taxon>
        <taxon>Betaproteobacteria</taxon>
        <taxon>Burkholderiales</taxon>
        <taxon>Sphaerotilaceae</taxon>
        <taxon>Scleromatobacter</taxon>
    </lineage>
</organism>
<accession>A0A9X1YGJ1</accession>
<dbReference type="RefSeq" id="WP_275681539.1">
    <property type="nucleotide sequence ID" value="NZ_JAJLJH010000001.1"/>
</dbReference>
<reference evidence="2" key="1">
    <citation type="submission" date="2021-11" db="EMBL/GenBank/DDBJ databases">
        <title>BS-T2-15 a new species belonging to the Comamonadaceae family isolated from the soil of a French oak forest.</title>
        <authorList>
            <person name="Mieszkin S."/>
            <person name="Alain K."/>
        </authorList>
    </citation>
    <scope>NUCLEOTIDE SEQUENCE</scope>
    <source>
        <strain evidence="2">BS-T2-15</strain>
    </source>
</reference>
<proteinExistence type="predicted"/>
<evidence type="ECO:0000259" key="1">
    <source>
        <dbReference type="Pfam" id="PF03886"/>
    </source>
</evidence>
<dbReference type="PROSITE" id="PS51257">
    <property type="entry name" value="PROKAR_LIPOPROTEIN"/>
    <property type="match status" value="1"/>
</dbReference>
<comment type="caution">
    <text evidence="2">The sequence shown here is derived from an EMBL/GenBank/DDBJ whole genome shotgun (WGS) entry which is preliminary data.</text>
</comment>
<gene>
    <name evidence="2" type="ORF">LPC04_07445</name>
</gene>
<dbReference type="Proteomes" id="UP001139353">
    <property type="component" value="Unassembled WGS sequence"/>
</dbReference>
<dbReference type="EMBL" id="JAJLJH010000001">
    <property type="protein sequence ID" value="MCK9685541.1"/>
    <property type="molecule type" value="Genomic_DNA"/>
</dbReference>
<keyword evidence="3" id="KW-1185">Reference proteome</keyword>
<evidence type="ECO:0000313" key="2">
    <source>
        <dbReference type="EMBL" id="MCK9685541.1"/>
    </source>
</evidence>
<evidence type="ECO:0000313" key="3">
    <source>
        <dbReference type="Proteomes" id="UP001139353"/>
    </source>
</evidence>
<dbReference type="AlphaFoldDB" id="A0A9X1YGJ1"/>
<feature type="domain" description="ABC-type transport auxiliary lipoprotein component" evidence="1">
    <location>
        <begin position="27"/>
        <end position="204"/>
    </location>
</feature>
<protein>
    <submittedName>
        <fullName evidence="2">ABC-type transport auxiliary lipoprotein family protein</fullName>
    </submittedName>
</protein>
<dbReference type="SUPFAM" id="SSF159594">
    <property type="entry name" value="XCC0632-like"/>
    <property type="match status" value="1"/>
</dbReference>
<keyword evidence="2" id="KW-0449">Lipoprotein</keyword>